<evidence type="ECO:0000256" key="7">
    <source>
        <dbReference type="ARBA" id="ARBA00022824"/>
    </source>
</evidence>
<dbReference type="GO" id="GO:0006695">
    <property type="term" value="P:cholesterol biosynthetic process"/>
    <property type="evidence" value="ECO:0007669"/>
    <property type="project" value="UniProtKB-KW"/>
</dbReference>
<evidence type="ECO:0000256" key="10">
    <source>
        <dbReference type="ARBA" id="ARBA00022989"/>
    </source>
</evidence>
<dbReference type="EMBL" id="HBIC01004036">
    <property type="protein sequence ID" value="CAE0273344.1"/>
    <property type="molecule type" value="Transcribed_RNA"/>
</dbReference>
<dbReference type="InterPro" id="IPR001171">
    <property type="entry name" value="ERG24_DHCR-like"/>
</dbReference>
<keyword evidence="15" id="KW-1207">Sterol metabolism</keyword>
<feature type="transmembrane region" description="Helical" evidence="20">
    <location>
        <begin position="75"/>
        <end position="94"/>
    </location>
</feature>
<dbReference type="PANTHER" id="PTHR21257:SF38">
    <property type="entry name" value="7-DEHYDROCHOLESTEROL REDUCTASE"/>
    <property type="match status" value="1"/>
</dbReference>
<evidence type="ECO:0000313" key="21">
    <source>
        <dbReference type="EMBL" id="CAE0273344.1"/>
    </source>
</evidence>
<feature type="transmembrane region" description="Helical" evidence="20">
    <location>
        <begin position="269"/>
        <end position="291"/>
    </location>
</feature>
<evidence type="ECO:0000256" key="20">
    <source>
        <dbReference type="SAM" id="Phobius"/>
    </source>
</evidence>
<evidence type="ECO:0000256" key="15">
    <source>
        <dbReference type="ARBA" id="ARBA00023166"/>
    </source>
</evidence>
<keyword evidence="11" id="KW-0560">Oxidoreductase</keyword>
<feature type="transmembrane region" description="Helical" evidence="20">
    <location>
        <begin position="145"/>
        <end position="165"/>
    </location>
</feature>
<keyword evidence="3" id="KW-0444">Lipid biosynthesis</keyword>
<dbReference type="PROSITE" id="PS01018">
    <property type="entry name" value="STEROL_REDUCT_2"/>
    <property type="match status" value="1"/>
</dbReference>
<dbReference type="GO" id="GO:0016132">
    <property type="term" value="P:brassinosteroid biosynthetic process"/>
    <property type="evidence" value="ECO:0007669"/>
    <property type="project" value="TreeGrafter"/>
</dbReference>
<dbReference type="PANTHER" id="PTHR21257">
    <property type="entry name" value="DELTA(14)-STEROL REDUCTASE"/>
    <property type="match status" value="1"/>
</dbReference>
<comment type="similarity">
    <text evidence="2">Belongs to the ERG4/ERG24 family.</text>
</comment>
<name>A0A7S3GQ32_9STRA</name>
<evidence type="ECO:0000256" key="5">
    <source>
        <dbReference type="ARBA" id="ARBA00022692"/>
    </source>
</evidence>
<evidence type="ECO:0000256" key="13">
    <source>
        <dbReference type="ARBA" id="ARBA00023098"/>
    </source>
</evidence>
<gene>
    <name evidence="21" type="ORF">SELO1098_LOCUS2170</name>
</gene>
<dbReference type="Pfam" id="PF01222">
    <property type="entry name" value="ERG4_ERG24"/>
    <property type="match status" value="1"/>
</dbReference>
<evidence type="ECO:0000256" key="1">
    <source>
        <dbReference type="ARBA" id="ARBA00004477"/>
    </source>
</evidence>
<dbReference type="GO" id="GO:0005789">
    <property type="term" value="C:endoplasmic reticulum membrane"/>
    <property type="evidence" value="ECO:0007669"/>
    <property type="project" value="UniProtKB-SubCell"/>
</dbReference>
<feature type="transmembrane region" description="Helical" evidence="20">
    <location>
        <begin position="21"/>
        <end position="39"/>
    </location>
</feature>
<evidence type="ECO:0000256" key="6">
    <source>
        <dbReference type="ARBA" id="ARBA00022778"/>
    </source>
</evidence>
<evidence type="ECO:0000256" key="11">
    <source>
        <dbReference type="ARBA" id="ARBA00023002"/>
    </source>
</evidence>
<accession>A0A7S3GQ32</accession>
<dbReference type="GO" id="GO:0047598">
    <property type="term" value="F:7-dehydrocholesterol reductase activity"/>
    <property type="evidence" value="ECO:0007669"/>
    <property type="project" value="UniProtKB-EC"/>
</dbReference>
<keyword evidence="8" id="KW-0521">NADP</keyword>
<evidence type="ECO:0000256" key="19">
    <source>
        <dbReference type="ARBA" id="ARBA00042688"/>
    </source>
</evidence>
<dbReference type="Gene3D" id="1.20.120.1630">
    <property type="match status" value="1"/>
</dbReference>
<keyword evidence="13" id="KW-0443">Lipid metabolism</keyword>
<evidence type="ECO:0000256" key="9">
    <source>
        <dbReference type="ARBA" id="ARBA00022955"/>
    </source>
</evidence>
<dbReference type="EC" id="1.3.1.21" evidence="17"/>
<evidence type="ECO:0000256" key="8">
    <source>
        <dbReference type="ARBA" id="ARBA00022857"/>
    </source>
</evidence>
<dbReference type="PROSITE" id="PS01017">
    <property type="entry name" value="STEROL_REDUCT_1"/>
    <property type="match status" value="1"/>
</dbReference>
<dbReference type="AlphaFoldDB" id="A0A7S3GQ32"/>
<organism evidence="21">
    <name type="scientific">Spumella elongata</name>
    <dbReference type="NCBI Taxonomy" id="89044"/>
    <lineage>
        <taxon>Eukaryota</taxon>
        <taxon>Sar</taxon>
        <taxon>Stramenopiles</taxon>
        <taxon>Ochrophyta</taxon>
        <taxon>Chrysophyceae</taxon>
        <taxon>Chromulinales</taxon>
        <taxon>Chromulinaceae</taxon>
        <taxon>Spumella</taxon>
    </lineage>
</organism>
<keyword evidence="14 20" id="KW-0472">Membrane</keyword>
<sequence>MTQSDDKKSWGSGGLFANRELGSIALIIVTQFFCVPFVLACKDYEGSITAITTAALEKGVFRFFLDAWPTPFDPMAWKMILSFMAFELFLMKFVPGKVFKATPTPSGHIPVYNANGVQCYVITIVSLFVLAYYDVIRPALVYDKLGHILSALNVFALGFCTMLTVKGLTFPSTKDSGTNGSLVIDFFWGTELYPRIFGFDVKQFTNCRFGLMYWQVGIICYAFKQYELLGGHVSSSMVISVVLQTVYLFKFYYWETGYFCSMDIQHDRAGYYICWGCLVYVPSMYTIHTYFLVEHPVYLSLPTTIFCLALGLFCIWCNYDCDRQRQEFRATHGRAKVWGREPDYITAKYTTEDGEERTSLLLCSGWWSLSRHFHYIPEVAASFMWCVPALYTHPLPYFYPFYLAILLTDRAWRDDKRCSDKYKDSWVEYCKKVPSKILPGVI</sequence>
<keyword evidence="10 20" id="KW-1133">Transmembrane helix</keyword>
<reference evidence="21" key="1">
    <citation type="submission" date="2021-01" db="EMBL/GenBank/DDBJ databases">
        <authorList>
            <person name="Corre E."/>
            <person name="Pelletier E."/>
            <person name="Niang G."/>
            <person name="Scheremetjew M."/>
            <person name="Finn R."/>
            <person name="Kale V."/>
            <person name="Holt S."/>
            <person name="Cochrane G."/>
            <person name="Meng A."/>
            <person name="Brown T."/>
            <person name="Cohen L."/>
        </authorList>
    </citation>
    <scope>NUCLEOTIDE SEQUENCE</scope>
    <source>
        <strain evidence="21">CCAP 955/1</strain>
    </source>
</reference>
<keyword evidence="5 20" id="KW-0812">Transmembrane</keyword>
<dbReference type="FunFam" id="1.20.120.1630:FF:000006">
    <property type="entry name" value="Putative 7-dehydrocholesterol reductase"/>
    <property type="match status" value="1"/>
</dbReference>
<proteinExistence type="inferred from homology"/>
<feature type="transmembrane region" description="Helical" evidence="20">
    <location>
        <begin position="115"/>
        <end position="133"/>
    </location>
</feature>
<keyword evidence="7" id="KW-0256">Endoplasmic reticulum</keyword>
<dbReference type="InterPro" id="IPR018083">
    <property type="entry name" value="Sterol_reductase_CS"/>
</dbReference>
<evidence type="ECO:0000256" key="17">
    <source>
        <dbReference type="ARBA" id="ARBA00038851"/>
    </source>
</evidence>
<keyword evidence="9" id="KW-0752">Steroid biosynthesis</keyword>
<protein>
    <recommendedName>
        <fullName evidence="18">7-dehydrocholesterol reductase</fullName>
        <ecNumber evidence="17">1.3.1.21</ecNumber>
    </recommendedName>
    <alternativeName>
        <fullName evidence="19">Sterol Delta(7)-reductase</fullName>
    </alternativeName>
</protein>
<evidence type="ECO:0000256" key="18">
    <source>
        <dbReference type="ARBA" id="ARBA00039984"/>
    </source>
</evidence>
<evidence type="ECO:0000256" key="16">
    <source>
        <dbReference type="ARBA" id="ARBA00023221"/>
    </source>
</evidence>
<evidence type="ECO:0000256" key="12">
    <source>
        <dbReference type="ARBA" id="ARBA00023011"/>
    </source>
</evidence>
<evidence type="ECO:0000256" key="2">
    <source>
        <dbReference type="ARBA" id="ARBA00005402"/>
    </source>
</evidence>
<comment type="subcellular location">
    <subcellularLocation>
        <location evidence="1">Endoplasmic reticulum membrane</location>
        <topology evidence="1">Multi-pass membrane protein</topology>
    </subcellularLocation>
</comment>
<keyword evidence="4" id="KW-0153">Cholesterol metabolism</keyword>
<keyword evidence="12" id="KW-0756">Sterol biosynthesis</keyword>
<feature type="transmembrane region" description="Helical" evidence="20">
    <location>
        <begin position="297"/>
        <end position="319"/>
    </location>
</feature>
<evidence type="ECO:0000256" key="3">
    <source>
        <dbReference type="ARBA" id="ARBA00022516"/>
    </source>
</evidence>
<evidence type="ECO:0000256" key="14">
    <source>
        <dbReference type="ARBA" id="ARBA00023136"/>
    </source>
</evidence>
<keyword evidence="6" id="KW-0152">Cholesterol biosynthesis</keyword>
<keyword evidence="16" id="KW-0753">Steroid metabolism</keyword>
<evidence type="ECO:0000256" key="4">
    <source>
        <dbReference type="ARBA" id="ARBA00022548"/>
    </source>
</evidence>